<dbReference type="Proteomes" id="UP000504606">
    <property type="component" value="Unplaced"/>
</dbReference>
<dbReference type="KEGG" id="foc:127751537"/>
<gene>
    <name evidence="3" type="primary">LOC127751537</name>
</gene>
<sequence>MSNCVDNLVVCEEMEQVVSRWARLSAIIQDRLREDYYGLAAHEVEEAVRIVTSPECYQSITRCPRAAEDHRHDDEEVRQHGDAEPSSRSGVVLEQAESRCARTPRPSKPTSVERSEEQKDGVSSKRKRCAYCGVTTPTYSMVRLRPSPSAPNAKRVKLIPYRPPPSCYVFKR</sequence>
<dbReference type="GeneID" id="127751537"/>
<keyword evidence="2" id="KW-1185">Reference proteome</keyword>
<dbReference type="RefSeq" id="XP_052131187.1">
    <property type="nucleotide sequence ID" value="XM_052275227.1"/>
</dbReference>
<reference evidence="3" key="1">
    <citation type="submission" date="2025-08" db="UniProtKB">
        <authorList>
            <consortium name="RefSeq"/>
        </authorList>
    </citation>
    <scope>IDENTIFICATION</scope>
    <source>
        <tissue evidence="3">Whole organism</tissue>
    </source>
</reference>
<evidence type="ECO:0000256" key="1">
    <source>
        <dbReference type="SAM" id="MobiDB-lite"/>
    </source>
</evidence>
<evidence type="ECO:0000313" key="2">
    <source>
        <dbReference type="Proteomes" id="UP000504606"/>
    </source>
</evidence>
<organism evidence="2 3">
    <name type="scientific">Frankliniella occidentalis</name>
    <name type="common">Western flower thrips</name>
    <name type="synonym">Euthrips occidentalis</name>
    <dbReference type="NCBI Taxonomy" id="133901"/>
    <lineage>
        <taxon>Eukaryota</taxon>
        <taxon>Metazoa</taxon>
        <taxon>Ecdysozoa</taxon>
        <taxon>Arthropoda</taxon>
        <taxon>Hexapoda</taxon>
        <taxon>Insecta</taxon>
        <taxon>Pterygota</taxon>
        <taxon>Neoptera</taxon>
        <taxon>Paraneoptera</taxon>
        <taxon>Thysanoptera</taxon>
        <taxon>Terebrantia</taxon>
        <taxon>Thripoidea</taxon>
        <taxon>Thripidae</taxon>
        <taxon>Frankliniella</taxon>
    </lineage>
</organism>
<accession>A0A9C6XUD1</accession>
<protein>
    <submittedName>
        <fullName evidence="3">Uncharacterized protein LOC127751537</fullName>
    </submittedName>
</protein>
<feature type="compositionally biased region" description="Basic and acidic residues" evidence="1">
    <location>
        <begin position="67"/>
        <end position="85"/>
    </location>
</feature>
<evidence type="ECO:0000313" key="3">
    <source>
        <dbReference type="RefSeq" id="XP_052131187.1"/>
    </source>
</evidence>
<proteinExistence type="predicted"/>
<feature type="compositionally biased region" description="Basic and acidic residues" evidence="1">
    <location>
        <begin position="111"/>
        <end position="122"/>
    </location>
</feature>
<dbReference type="AlphaFoldDB" id="A0A9C6XUD1"/>
<feature type="region of interest" description="Disordered" evidence="1">
    <location>
        <begin position="67"/>
        <end position="122"/>
    </location>
</feature>
<name>A0A9C6XUD1_FRAOC</name>